<proteinExistence type="predicted"/>
<protein>
    <submittedName>
        <fullName evidence="1">Uncharacterized protein</fullName>
    </submittedName>
</protein>
<sequence length="34" mass="3998">MVWILVSTSERITRLDRDSLFYVELVSIETHCKG</sequence>
<accession>A0A8S5USZ4</accession>
<dbReference type="EMBL" id="BK016133">
    <property type="protein sequence ID" value="DAF97494.1"/>
    <property type="molecule type" value="Genomic_DNA"/>
</dbReference>
<organism evidence="1">
    <name type="scientific">Myoviridae sp. ctijX18</name>
    <dbReference type="NCBI Taxonomy" id="2825154"/>
    <lineage>
        <taxon>Viruses</taxon>
        <taxon>Duplodnaviria</taxon>
        <taxon>Heunggongvirae</taxon>
        <taxon>Uroviricota</taxon>
        <taxon>Caudoviricetes</taxon>
    </lineage>
</organism>
<reference evidence="1" key="1">
    <citation type="journal article" date="2021" name="Proc. Natl. Acad. Sci. U.S.A.">
        <title>A Catalog of Tens of Thousands of Viruses from Human Metagenomes Reveals Hidden Associations with Chronic Diseases.</title>
        <authorList>
            <person name="Tisza M.J."/>
            <person name="Buck C.B."/>
        </authorList>
    </citation>
    <scope>NUCLEOTIDE SEQUENCE</scope>
    <source>
        <strain evidence="1">CtijX18</strain>
    </source>
</reference>
<evidence type="ECO:0000313" key="1">
    <source>
        <dbReference type="EMBL" id="DAF97494.1"/>
    </source>
</evidence>
<name>A0A8S5USZ4_9CAUD</name>